<keyword evidence="4" id="KW-1185">Reference proteome</keyword>
<feature type="chain" id="PRO_5016736873" description="Rap1a immunity protein domain-containing protein" evidence="1">
    <location>
        <begin position="24"/>
        <end position="138"/>
    </location>
</feature>
<dbReference type="Proteomes" id="UP000254771">
    <property type="component" value="Unassembled WGS sequence"/>
</dbReference>
<accession>A0A370DTN3</accession>
<proteinExistence type="predicted"/>
<evidence type="ECO:0000259" key="2">
    <source>
        <dbReference type="Pfam" id="PF18602"/>
    </source>
</evidence>
<dbReference type="InterPro" id="IPR041238">
    <property type="entry name" value="Rap1a"/>
</dbReference>
<evidence type="ECO:0000256" key="1">
    <source>
        <dbReference type="SAM" id="SignalP"/>
    </source>
</evidence>
<name>A0A370DTN3_9GAMM</name>
<reference evidence="3 4" key="1">
    <citation type="journal article" date="2018" name="ISME J.">
        <title>Endosymbiont genomes yield clues of tubeworm success.</title>
        <authorList>
            <person name="Li Y."/>
            <person name="Liles M.R."/>
            <person name="Halanych K.M."/>
        </authorList>
    </citation>
    <scope>NUCLEOTIDE SEQUENCE [LARGE SCALE GENOMIC DNA]</scope>
    <source>
        <strain evidence="3">A1462</strain>
    </source>
</reference>
<feature type="signal peptide" evidence="1">
    <location>
        <begin position="1"/>
        <end position="23"/>
    </location>
</feature>
<evidence type="ECO:0000313" key="3">
    <source>
        <dbReference type="EMBL" id="RDH87824.1"/>
    </source>
</evidence>
<keyword evidence="1" id="KW-0732">Signal</keyword>
<dbReference type="Pfam" id="PF18602">
    <property type="entry name" value="Rap1a"/>
    <property type="match status" value="1"/>
</dbReference>
<protein>
    <recommendedName>
        <fullName evidence="2">Rap1a immunity protein domain-containing protein</fullName>
    </recommendedName>
</protein>
<organism evidence="3 4">
    <name type="scientific">endosymbiont of Escarpia spicata</name>
    <dbReference type="NCBI Taxonomy" id="2200908"/>
    <lineage>
        <taxon>Bacteria</taxon>
        <taxon>Pseudomonadati</taxon>
        <taxon>Pseudomonadota</taxon>
        <taxon>Gammaproteobacteria</taxon>
        <taxon>sulfur-oxidizing symbionts</taxon>
    </lineage>
</organism>
<dbReference type="AlphaFoldDB" id="A0A370DTN3"/>
<feature type="domain" description="Rap1a immunity protein" evidence="2">
    <location>
        <begin position="25"/>
        <end position="132"/>
    </location>
</feature>
<gene>
    <name evidence="3" type="ORF">DIZ78_04595</name>
</gene>
<sequence>MKTTYRSLTALPLILMLSGNAYALSGQDYLDKCKEAITTPLEKETAQQAVNRALDAGSCGGFLGGTLGGMNLVGNMLLHKKALKRNFVCLDEGKQINELLKEFLVYLEGKPKNLEAPVQMHIFNHFSRKYHCKPIEKQ</sequence>
<comment type="caution">
    <text evidence="3">The sequence shown here is derived from an EMBL/GenBank/DDBJ whole genome shotgun (WGS) entry which is preliminary data.</text>
</comment>
<evidence type="ECO:0000313" key="4">
    <source>
        <dbReference type="Proteomes" id="UP000254771"/>
    </source>
</evidence>
<dbReference type="EMBL" id="QFXE01000005">
    <property type="protein sequence ID" value="RDH87824.1"/>
    <property type="molecule type" value="Genomic_DNA"/>
</dbReference>